<evidence type="ECO:0000313" key="3">
    <source>
        <dbReference type="Proteomes" id="UP000325902"/>
    </source>
</evidence>
<protein>
    <submittedName>
        <fullName evidence="2">Cell wall protein AWA1</fullName>
    </submittedName>
</protein>
<feature type="signal peptide" evidence="1">
    <location>
        <begin position="1"/>
        <end position="16"/>
    </location>
</feature>
<keyword evidence="3" id="KW-1185">Reference proteome</keyword>
<keyword evidence="1" id="KW-0732">Signal</keyword>
<accession>A0A5N5D6F7</accession>
<dbReference type="EMBL" id="VCHE01000060">
    <property type="protein sequence ID" value="KAB2573353.1"/>
    <property type="molecule type" value="Genomic_DNA"/>
</dbReference>
<dbReference type="Gene3D" id="2.160.20.20">
    <property type="match status" value="1"/>
</dbReference>
<evidence type="ECO:0000256" key="1">
    <source>
        <dbReference type="SAM" id="SignalP"/>
    </source>
</evidence>
<name>A0A5N5D6F7_9PEZI</name>
<dbReference type="Proteomes" id="UP000325902">
    <property type="component" value="Unassembled WGS sequence"/>
</dbReference>
<dbReference type="AlphaFoldDB" id="A0A5N5D6F7"/>
<reference evidence="2 3" key="1">
    <citation type="journal article" date="2019" name="Sci. Rep.">
        <title>A multi-omics analysis of the grapevine pathogen Lasiodiplodia theobromae reveals that temperature affects the expression of virulence- and pathogenicity-related genes.</title>
        <authorList>
            <person name="Felix C."/>
            <person name="Meneses R."/>
            <person name="Goncalves M.F.M."/>
            <person name="Tilleman L."/>
            <person name="Duarte A.S."/>
            <person name="Jorrin-Novo J.V."/>
            <person name="Van de Peer Y."/>
            <person name="Deforce D."/>
            <person name="Van Nieuwerburgh F."/>
            <person name="Esteves A.C."/>
            <person name="Alves A."/>
        </authorList>
    </citation>
    <scope>NUCLEOTIDE SEQUENCE [LARGE SCALE GENOMIC DNA]</scope>
    <source>
        <strain evidence="2 3">LA-SOL3</strain>
    </source>
</reference>
<organism evidence="2 3">
    <name type="scientific">Lasiodiplodia theobromae</name>
    <dbReference type="NCBI Taxonomy" id="45133"/>
    <lineage>
        <taxon>Eukaryota</taxon>
        <taxon>Fungi</taxon>
        <taxon>Dikarya</taxon>
        <taxon>Ascomycota</taxon>
        <taxon>Pezizomycotina</taxon>
        <taxon>Dothideomycetes</taxon>
        <taxon>Dothideomycetes incertae sedis</taxon>
        <taxon>Botryosphaeriales</taxon>
        <taxon>Botryosphaeriaceae</taxon>
        <taxon>Lasiodiplodia</taxon>
    </lineage>
</organism>
<gene>
    <name evidence="2" type="primary">AWA1</name>
    <name evidence="2" type="ORF">DBV05_g7970</name>
</gene>
<dbReference type="InterPro" id="IPR012332">
    <property type="entry name" value="Autotransporter_pectin_lyase_C"/>
</dbReference>
<evidence type="ECO:0000313" key="2">
    <source>
        <dbReference type="EMBL" id="KAB2573353.1"/>
    </source>
</evidence>
<comment type="caution">
    <text evidence="2">The sequence shown here is derived from an EMBL/GenBank/DDBJ whole genome shotgun (WGS) entry which is preliminary data.</text>
</comment>
<dbReference type="OrthoDB" id="10018600at2759"/>
<proteinExistence type="predicted"/>
<sequence length="460" mass="47331">MLSTAHLLSFSGVALAAVSVTDPSNFADLAADASDNSIKAVYDIEPILYQTNDIVGPYYYSDGNITSADHTSFTVDANDTSVIVVTDGAQLNLSYVDVIKYGYSSNLYQASFYGLNAAINVANASSASITHSNITVHNGAANVFAFGDNTIVYVSDTDLYSSGPVSHGLYAAGNATIVGKNLRHYSGGNRCSSFSGDTPAGVVNVSDSVAHTAGIGSALFYALGTVKGENVAGLAEKAPALFSDGPQIAEFDHVDFTAGLLAGTVMFSSSERQSGAHISFASSKLTVTAADGPALWFGNVIATASIYSTNFTTASGLLLVANSSQVTQEFSYFAGAEENSAILPAQVDVTIEESDLVGDVVVYNGSSVTWSLAEHSTWTGKVVLGEGGDVDGTVSVALDGTSKWVVTGDTVLGNFTNEDTSLANVESAGFTVTYDSGEEGNAWLNGATFDLSGGGSLTPA</sequence>
<feature type="chain" id="PRO_5024976868" evidence="1">
    <location>
        <begin position="17"/>
        <end position="460"/>
    </location>
</feature>